<feature type="transmembrane region" description="Helical" evidence="1">
    <location>
        <begin position="134"/>
        <end position="152"/>
    </location>
</feature>
<gene>
    <name evidence="2" type="ORF">DERP_014417</name>
</gene>
<keyword evidence="1" id="KW-1133">Transmembrane helix</keyword>
<evidence type="ECO:0000256" key="1">
    <source>
        <dbReference type="SAM" id="Phobius"/>
    </source>
</evidence>
<feature type="non-terminal residue" evidence="2">
    <location>
        <position position="1"/>
    </location>
</feature>
<feature type="transmembrane region" description="Helical" evidence="1">
    <location>
        <begin position="12"/>
        <end position="34"/>
    </location>
</feature>
<name>A0ABQ8J5V1_DERPT</name>
<reference evidence="2 3" key="1">
    <citation type="journal article" date="2018" name="J. Allergy Clin. Immunol.">
        <title>High-quality assembly of Dermatophagoides pteronyssinus genome and transcriptome reveals a wide range of novel allergens.</title>
        <authorList>
            <person name="Liu X.Y."/>
            <person name="Yang K.Y."/>
            <person name="Wang M.Q."/>
            <person name="Kwok J.S."/>
            <person name="Zeng X."/>
            <person name="Yang Z."/>
            <person name="Xiao X.J."/>
            <person name="Lau C.P."/>
            <person name="Li Y."/>
            <person name="Huang Z.M."/>
            <person name="Ba J.G."/>
            <person name="Yim A.K."/>
            <person name="Ouyang C.Y."/>
            <person name="Ngai S.M."/>
            <person name="Chan T.F."/>
            <person name="Leung E.L."/>
            <person name="Liu L."/>
            <person name="Liu Z.G."/>
            <person name="Tsui S.K."/>
        </authorList>
    </citation>
    <scope>NUCLEOTIDE SEQUENCE [LARGE SCALE GENOMIC DNA]</scope>
    <source>
        <strain evidence="2">Derp</strain>
    </source>
</reference>
<proteinExistence type="predicted"/>
<feature type="transmembrane region" description="Helical" evidence="1">
    <location>
        <begin position="99"/>
        <end position="122"/>
    </location>
</feature>
<keyword evidence="1" id="KW-0472">Membrane</keyword>
<protein>
    <submittedName>
        <fullName evidence="2">Uncharacterized protein</fullName>
    </submittedName>
</protein>
<accession>A0ABQ8J5V1</accession>
<comment type="caution">
    <text evidence="2">The sequence shown here is derived from an EMBL/GenBank/DDBJ whole genome shotgun (WGS) entry which is preliminary data.</text>
</comment>
<organism evidence="2 3">
    <name type="scientific">Dermatophagoides pteronyssinus</name>
    <name type="common">European house dust mite</name>
    <dbReference type="NCBI Taxonomy" id="6956"/>
    <lineage>
        <taxon>Eukaryota</taxon>
        <taxon>Metazoa</taxon>
        <taxon>Ecdysozoa</taxon>
        <taxon>Arthropoda</taxon>
        <taxon>Chelicerata</taxon>
        <taxon>Arachnida</taxon>
        <taxon>Acari</taxon>
        <taxon>Acariformes</taxon>
        <taxon>Sarcoptiformes</taxon>
        <taxon>Astigmata</taxon>
        <taxon>Psoroptidia</taxon>
        <taxon>Analgoidea</taxon>
        <taxon>Pyroglyphidae</taxon>
        <taxon>Dermatophagoidinae</taxon>
        <taxon>Dermatophagoides</taxon>
    </lineage>
</organism>
<dbReference type="Proteomes" id="UP000887458">
    <property type="component" value="Unassembled WGS sequence"/>
</dbReference>
<evidence type="ECO:0000313" key="2">
    <source>
        <dbReference type="EMBL" id="KAH9417953.1"/>
    </source>
</evidence>
<keyword evidence="3" id="KW-1185">Reference proteome</keyword>
<reference evidence="2 3" key="2">
    <citation type="journal article" date="2022" name="Mol. Biol. Evol.">
        <title>Comparative Genomics Reveals Insights into the Divergent Evolution of Astigmatic Mites and Household Pest Adaptations.</title>
        <authorList>
            <person name="Xiong Q."/>
            <person name="Wan A.T."/>
            <person name="Liu X."/>
            <person name="Fung C.S."/>
            <person name="Xiao X."/>
            <person name="Malainual N."/>
            <person name="Hou J."/>
            <person name="Wang L."/>
            <person name="Wang M."/>
            <person name="Yang K.Y."/>
            <person name="Cui Y."/>
            <person name="Leung E.L."/>
            <person name="Nong W."/>
            <person name="Shin S.K."/>
            <person name="Au S.W."/>
            <person name="Jeong K.Y."/>
            <person name="Chew F.T."/>
            <person name="Hui J.H."/>
            <person name="Leung T.F."/>
            <person name="Tungtrongchitr A."/>
            <person name="Zhong N."/>
            <person name="Liu Z."/>
            <person name="Tsui S.K."/>
        </authorList>
    </citation>
    <scope>NUCLEOTIDE SEQUENCE [LARGE SCALE GENOMIC DNA]</scope>
    <source>
        <strain evidence="2">Derp</strain>
    </source>
</reference>
<dbReference type="EMBL" id="NJHN03000068">
    <property type="protein sequence ID" value="KAH9417953.1"/>
    <property type="molecule type" value="Genomic_DNA"/>
</dbReference>
<keyword evidence="1" id="KW-0812">Transmembrane</keyword>
<evidence type="ECO:0000313" key="3">
    <source>
        <dbReference type="Proteomes" id="UP000887458"/>
    </source>
</evidence>
<sequence>IRLSLTKPKSNVLLSLIVQLYPNCIFTVIDFVIVDYNSKILKFTIQISRFLIYILSTFDVSLVDIGDIDKYECSSSIDGSSVVVVVVVVIESFDLDVIIFGDFVVVVDNGCIALVTVVFIVVESSCFVDDDFGFTVVVKVVEIVVCLLSSILTGSNGRLQ</sequence>